<gene>
    <name evidence="3" type="ORF">Pmar_PMAR023593</name>
</gene>
<feature type="chain" id="PRO_5002954059" evidence="2">
    <location>
        <begin position="22"/>
        <end position="196"/>
    </location>
</feature>
<accession>C5KCS3</accession>
<dbReference type="InParanoid" id="C5KCS3"/>
<evidence type="ECO:0000256" key="2">
    <source>
        <dbReference type="SAM" id="SignalP"/>
    </source>
</evidence>
<sequence>MTKSSALKALLLLLEAPVCMGAAKKLFGLAGKLLRPRPAPRPTQAPIDPRHYSSFSETIFSTPTVTTKLELGYDKDVGDDGMERLVLSDVTRYITRGNTSTTREEPDHIAVDVMLSRAVLKQIENDDLDGADPFQKRSALGVYGKELMQKSRDSRLQKIHCEADDFMSLWAFHPGGRRKQSVGSPRDEPSSPIAAI</sequence>
<dbReference type="RefSeq" id="XP_002785876.1">
    <property type="nucleotide sequence ID" value="XM_002785830.1"/>
</dbReference>
<evidence type="ECO:0000256" key="1">
    <source>
        <dbReference type="SAM" id="MobiDB-lite"/>
    </source>
</evidence>
<dbReference type="GeneID" id="9087278"/>
<name>C5KCS3_PERM5</name>
<proteinExistence type="predicted"/>
<keyword evidence="2" id="KW-0732">Signal</keyword>
<organism evidence="4">
    <name type="scientific">Perkinsus marinus (strain ATCC 50983 / TXsc)</name>
    <dbReference type="NCBI Taxonomy" id="423536"/>
    <lineage>
        <taxon>Eukaryota</taxon>
        <taxon>Sar</taxon>
        <taxon>Alveolata</taxon>
        <taxon>Perkinsozoa</taxon>
        <taxon>Perkinsea</taxon>
        <taxon>Perkinsida</taxon>
        <taxon>Perkinsidae</taxon>
        <taxon>Perkinsus</taxon>
    </lineage>
</organism>
<evidence type="ECO:0000313" key="3">
    <source>
        <dbReference type="EMBL" id="EER17672.1"/>
    </source>
</evidence>
<dbReference type="EMBL" id="GG671995">
    <property type="protein sequence ID" value="EER17672.1"/>
    <property type="molecule type" value="Genomic_DNA"/>
</dbReference>
<feature type="region of interest" description="Disordered" evidence="1">
    <location>
        <begin position="176"/>
        <end position="196"/>
    </location>
</feature>
<feature type="signal peptide" evidence="2">
    <location>
        <begin position="1"/>
        <end position="21"/>
    </location>
</feature>
<evidence type="ECO:0000313" key="4">
    <source>
        <dbReference type="Proteomes" id="UP000007800"/>
    </source>
</evidence>
<dbReference type="AlphaFoldDB" id="C5KCS3"/>
<dbReference type="Proteomes" id="UP000007800">
    <property type="component" value="Unassembled WGS sequence"/>
</dbReference>
<keyword evidence="4" id="KW-1185">Reference proteome</keyword>
<reference evidence="3 4" key="1">
    <citation type="submission" date="2008-07" db="EMBL/GenBank/DDBJ databases">
        <authorList>
            <person name="El-Sayed N."/>
            <person name="Caler E."/>
            <person name="Inman J."/>
            <person name="Amedeo P."/>
            <person name="Hass B."/>
            <person name="Wortman J."/>
        </authorList>
    </citation>
    <scope>NUCLEOTIDE SEQUENCE [LARGE SCALE GENOMIC DNA]</scope>
    <source>
        <strain evidence="4">ATCC 50983 / TXsc</strain>
    </source>
</reference>
<protein>
    <submittedName>
        <fullName evidence="3">Uncharacterized protein</fullName>
    </submittedName>
</protein>